<accession>A0A937X4B6</accession>
<dbReference type="InterPro" id="IPR037038">
    <property type="entry name" value="HepT-like_sf"/>
</dbReference>
<dbReference type="GO" id="GO:0016787">
    <property type="term" value="F:hydrolase activity"/>
    <property type="evidence" value="ECO:0007669"/>
    <property type="project" value="UniProtKB-KW"/>
</dbReference>
<keyword evidence="3" id="KW-0378">Hydrolase</keyword>
<dbReference type="Gene3D" id="1.20.120.580">
    <property type="entry name" value="bsu32300-like"/>
    <property type="match status" value="1"/>
</dbReference>
<gene>
    <name evidence="5" type="ORF">FJZ00_05265</name>
</gene>
<keyword evidence="2" id="KW-0540">Nuclease</keyword>
<dbReference type="PANTHER" id="PTHR33397:SF3">
    <property type="entry name" value="MRNA NUCLEASE HEPT"/>
    <property type="match status" value="1"/>
</dbReference>
<evidence type="ECO:0000256" key="4">
    <source>
        <dbReference type="ARBA" id="ARBA00024207"/>
    </source>
</evidence>
<dbReference type="AlphaFoldDB" id="A0A937X4B6"/>
<dbReference type="InterPro" id="IPR008201">
    <property type="entry name" value="HepT-like"/>
</dbReference>
<dbReference type="EMBL" id="VGJX01000244">
    <property type="protein sequence ID" value="MBM3274537.1"/>
    <property type="molecule type" value="Genomic_DNA"/>
</dbReference>
<keyword evidence="1" id="KW-1277">Toxin-antitoxin system</keyword>
<proteinExistence type="inferred from homology"/>
<dbReference type="InterPro" id="IPR052379">
    <property type="entry name" value="Type_VII_TA_RNase"/>
</dbReference>
<evidence type="ECO:0000313" key="5">
    <source>
        <dbReference type="EMBL" id="MBM3274537.1"/>
    </source>
</evidence>
<comment type="caution">
    <text evidence="5">The sequence shown here is derived from an EMBL/GenBank/DDBJ whole genome shotgun (WGS) entry which is preliminary data.</text>
</comment>
<evidence type="ECO:0000256" key="3">
    <source>
        <dbReference type="ARBA" id="ARBA00022801"/>
    </source>
</evidence>
<dbReference type="GO" id="GO:0004540">
    <property type="term" value="F:RNA nuclease activity"/>
    <property type="evidence" value="ECO:0007669"/>
    <property type="project" value="InterPro"/>
</dbReference>
<dbReference type="NCBIfam" id="NF047751">
    <property type="entry name" value="HepT_toxin"/>
    <property type="match status" value="1"/>
</dbReference>
<comment type="similarity">
    <text evidence="4">Belongs to the HepT RNase toxin family.</text>
</comment>
<protein>
    <submittedName>
        <fullName evidence="5">DUF86 domain-containing protein</fullName>
    </submittedName>
</protein>
<dbReference type="GO" id="GO:0110001">
    <property type="term" value="C:toxin-antitoxin complex"/>
    <property type="evidence" value="ECO:0007669"/>
    <property type="project" value="InterPro"/>
</dbReference>
<dbReference type="Proteomes" id="UP000703893">
    <property type="component" value="Unassembled WGS sequence"/>
</dbReference>
<evidence type="ECO:0000256" key="1">
    <source>
        <dbReference type="ARBA" id="ARBA00022649"/>
    </source>
</evidence>
<organism evidence="5 6">
    <name type="scientific">Candidatus Tanganyikabacteria bacterium</name>
    <dbReference type="NCBI Taxonomy" id="2961651"/>
    <lineage>
        <taxon>Bacteria</taxon>
        <taxon>Bacillati</taxon>
        <taxon>Candidatus Sericytochromatia</taxon>
        <taxon>Candidatus Tanganyikabacteria</taxon>
    </lineage>
</organism>
<evidence type="ECO:0000256" key="2">
    <source>
        <dbReference type="ARBA" id="ARBA00022722"/>
    </source>
</evidence>
<evidence type="ECO:0000313" key="6">
    <source>
        <dbReference type="Proteomes" id="UP000703893"/>
    </source>
</evidence>
<dbReference type="PANTHER" id="PTHR33397">
    <property type="entry name" value="UPF0331 PROTEIN YUTE"/>
    <property type="match status" value="1"/>
</dbReference>
<name>A0A937X4B6_9BACT</name>
<reference evidence="5 6" key="1">
    <citation type="submission" date="2019-03" db="EMBL/GenBank/DDBJ databases">
        <title>Lake Tanganyika Metagenome-Assembled Genomes (MAGs).</title>
        <authorList>
            <person name="Tran P."/>
        </authorList>
    </citation>
    <scope>NUCLEOTIDE SEQUENCE [LARGE SCALE GENOMIC DNA]</scope>
    <source>
        <strain evidence="5">K_DeepCast_65m_m2_236</strain>
    </source>
</reference>
<sequence>MASDVLLNKAAIIERCLARIAEEYQVHESELETNLTRQDAIVLNVQRACEAAIDAAMHLVKDHRLGLPQESREAFSMLESAGLLDAALAGKLQAMVGFRNIAIHDYTKLSLAILRAILDRNLADLAAFARLLVRQGA</sequence>
<dbReference type="Pfam" id="PF01934">
    <property type="entry name" value="HepT-like"/>
    <property type="match status" value="1"/>
</dbReference>